<accession>A0AAE8N226</accession>
<reference evidence="1" key="1">
    <citation type="submission" date="2018-03" db="EMBL/GenBank/DDBJ databases">
        <authorList>
            <person name="Guldener U."/>
        </authorList>
    </citation>
    <scope>NUCLEOTIDE SEQUENCE</scope>
</reference>
<evidence type="ECO:0000313" key="2">
    <source>
        <dbReference type="Proteomes" id="UP001187682"/>
    </source>
</evidence>
<gene>
    <name evidence="1" type="ORF">DNG_06722</name>
</gene>
<sequence>MFIATKTPPRACLGAEVGVNGIE</sequence>
<dbReference type="EMBL" id="ONZQ02000009">
    <property type="protein sequence ID" value="SPO04039.1"/>
    <property type="molecule type" value="Genomic_DNA"/>
</dbReference>
<evidence type="ECO:0000313" key="1">
    <source>
        <dbReference type="EMBL" id="SPO04039.1"/>
    </source>
</evidence>
<organism evidence="1 2">
    <name type="scientific">Cephalotrichum gorgonifer</name>
    <dbReference type="NCBI Taxonomy" id="2041049"/>
    <lineage>
        <taxon>Eukaryota</taxon>
        <taxon>Fungi</taxon>
        <taxon>Dikarya</taxon>
        <taxon>Ascomycota</taxon>
        <taxon>Pezizomycotina</taxon>
        <taxon>Sordariomycetes</taxon>
        <taxon>Hypocreomycetidae</taxon>
        <taxon>Microascales</taxon>
        <taxon>Microascaceae</taxon>
        <taxon>Cephalotrichum</taxon>
    </lineage>
</organism>
<dbReference type="AlphaFoldDB" id="A0AAE8N226"/>
<name>A0AAE8N226_9PEZI</name>
<protein>
    <submittedName>
        <fullName evidence="1">Uncharacterized protein</fullName>
    </submittedName>
</protein>
<comment type="caution">
    <text evidence="1">The sequence shown here is derived from an EMBL/GenBank/DDBJ whole genome shotgun (WGS) entry which is preliminary data.</text>
</comment>
<dbReference type="Proteomes" id="UP001187682">
    <property type="component" value="Unassembled WGS sequence"/>
</dbReference>
<keyword evidence="2" id="KW-1185">Reference proteome</keyword>
<proteinExistence type="predicted"/>